<feature type="transmembrane region" description="Helical" evidence="5">
    <location>
        <begin position="237"/>
        <end position="259"/>
    </location>
</feature>
<feature type="transmembrane region" description="Helical" evidence="5">
    <location>
        <begin position="37"/>
        <end position="60"/>
    </location>
</feature>
<dbReference type="Pfam" id="PF03595">
    <property type="entry name" value="SLAC1"/>
    <property type="match status" value="1"/>
</dbReference>
<dbReference type="EMBL" id="LUGG01000005">
    <property type="protein sequence ID" value="OBZ74581.1"/>
    <property type="molecule type" value="Genomic_DNA"/>
</dbReference>
<proteinExistence type="predicted"/>
<evidence type="ECO:0000256" key="4">
    <source>
        <dbReference type="ARBA" id="ARBA00023136"/>
    </source>
</evidence>
<feature type="transmembrane region" description="Helical" evidence="5">
    <location>
        <begin position="172"/>
        <end position="197"/>
    </location>
</feature>
<keyword evidence="2 5" id="KW-0812">Transmembrane</keyword>
<dbReference type="GO" id="GO:0015140">
    <property type="term" value="F:malate transmembrane transporter activity"/>
    <property type="evidence" value="ECO:0007669"/>
    <property type="project" value="InterPro"/>
</dbReference>
<evidence type="ECO:0000256" key="5">
    <source>
        <dbReference type="SAM" id="Phobius"/>
    </source>
</evidence>
<dbReference type="InterPro" id="IPR004695">
    <property type="entry name" value="SLAC1/Mae1/Ssu1/TehA"/>
</dbReference>
<feature type="transmembrane region" description="Helical" evidence="5">
    <location>
        <begin position="141"/>
        <end position="160"/>
    </location>
</feature>
<name>A0A1C7MCA5_GRIFR</name>
<evidence type="ECO:0000256" key="3">
    <source>
        <dbReference type="ARBA" id="ARBA00022989"/>
    </source>
</evidence>
<keyword evidence="3 5" id="KW-1133">Transmembrane helix</keyword>
<evidence type="ECO:0000256" key="1">
    <source>
        <dbReference type="ARBA" id="ARBA00004141"/>
    </source>
</evidence>
<dbReference type="PANTHER" id="PTHR31162">
    <property type="entry name" value="MALIC ACID TRANSPORT PROTEIN-RELATED"/>
    <property type="match status" value="1"/>
</dbReference>
<dbReference type="AlphaFoldDB" id="A0A1C7MCA5"/>
<organism evidence="6 7">
    <name type="scientific">Grifola frondosa</name>
    <name type="common">Maitake</name>
    <name type="synonym">Polyporus frondosus</name>
    <dbReference type="NCBI Taxonomy" id="5627"/>
    <lineage>
        <taxon>Eukaryota</taxon>
        <taxon>Fungi</taxon>
        <taxon>Dikarya</taxon>
        <taxon>Basidiomycota</taxon>
        <taxon>Agaricomycotina</taxon>
        <taxon>Agaricomycetes</taxon>
        <taxon>Polyporales</taxon>
        <taxon>Grifolaceae</taxon>
        <taxon>Grifola</taxon>
    </lineage>
</organism>
<dbReference type="PANTHER" id="PTHR31162:SF0">
    <property type="entry name" value="MALIC ACID TRANSPORT PROTEIN"/>
    <property type="match status" value="1"/>
</dbReference>
<comment type="caution">
    <text evidence="6">The sequence shown here is derived from an EMBL/GenBank/DDBJ whole genome shotgun (WGS) entry which is preliminary data.</text>
</comment>
<feature type="transmembrane region" description="Helical" evidence="5">
    <location>
        <begin position="279"/>
        <end position="305"/>
    </location>
</feature>
<dbReference type="InterPro" id="IPR030185">
    <property type="entry name" value="Mae1"/>
</dbReference>
<accession>A0A1C7MCA5</accession>
<dbReference type="InterPro" id="IPR038665">
    <property type="entry name" value="Voltage-dep_anion_channel_sf"/>
</dbReference>
<comment type="subcellular location">
    <subcellularLocation>
        <location evidence="1">Membrane</location>
        <topology evidence="1">Multi-pass membrane protein</topology>
    </subcellularLocation>
</comment>
<dbReference type="Gene3D" id="1.50.10.150">
    <property type="entry name" value="Voltage-dependent anion channel"/>
    <property type="match status" value="1"/>
</dbReference>
<dbReference type="STRING" id="5627.A0A1C7MCA5"/>
<feature type="transmembrane region" description="Helical" evidence="5">
    <location>
        <begin position="108"/>
        <end position="129"/>
    </location>
</feature>
<keyword evidence="7" id="KW-1185">Reference proteome</keyword>
<dbReference type="GO" id="GO:0016020">
    <property type="term" value="C:membrane"/>
    <property type="evidence" value="ECO:0007669"/>
    <property type="project" value="UniProtKB-SubCell"/>
</dbReference>
<feature type="transmembrane region" description="Helical" evidence="5">
    <location>
        <begin position="72"/>
        <end position="96"/>
    </location>
</feature>
<evidence type="ECO:0000256" key="2">
    <source>
        <dbReference type="ARBA" id="ARBA00022692"/>
    </source>
</evidence>
<sequence length="353" mass="39654">MGGLGRHILSEWEQALSNLTLSDLKQHSNILTNVETFFYFFNLVLFLINSSTLLLQLILYPRQALRLITDPVKGIFVPLIVLSFATILIGTIKYAVPTGHVHPDLIYSLFWVYVAFAITVCFPMLMVWFNSPHDIKLFTPTWAFLFFPMMLVGVVAYNVLDILPPSEPRTIGILLTGYVFQGLGFFMTFFYICIYIIRIITTGFLDGHQANGAFVAVGPPGFTALALMRLGKNAAEILTLHGLVSAQAGEVWLLGAYVPNVGWISTIRELGDIFSLPGFYVWHTIMAISMCLVWLVLFVLTIVAFCKGQIFMAKSEDVIKDAVDLKHEFQLHLELHISHISQHEKEGLNLSHV</sequence>
<dbReference type="OMA" id="FYHYPYT"/>
<protein>
    <submittedName>
        <fullName evidence="6">Malic acid transport protein</fullName>
    </submittedName>
</protein>
<keyword evidence="4 5" id="KW-0472">Membrane</keyword>
<dbReference type="Proteomes" id="UP000092993">
    <property type="component" value="Unassembled WGS sequence"/>
</dbReference>
<evidence type="ECO:0000313" key="7">
    <source>
        <dbReference type="Proteomes" id="UP000092993"/>
    </source>
</evidence>
<reference evidence="6 7" key="1">
    <citation type="submission" date="2016-03" db="EMBL/GenBank/DDBJ databases">
        <title>Whole genome sequencing of Grifola frondosa 9006-11.</title>
        <authorList>
            <person name="Min B."/>
            <person name="Park H."/>
            <person name="Kim J.-G."/>
            <person name="Cho H."/>
            <person name="Oh Y.-L."/>
            <person name="Kong W.-S."/>
            <person name="Choi I.-G."/>
        </authorList>
    </citation>
    <scope>NUCLEOTIDE SEQUENCE [LARGE SCALE GENOMIC DNA]</scope>
    <source>
        <strain evidence="6 7">9006-11</strain>
    </source>
</reference>
<evidence type="ECO:0000313" key="6">
    <source>
        <dbReference type="EMBL" id="OBZ74581.1"/>
    </source>
</evidence>
<gene>
    <name evidence="6" type="primary">mae1</name>
    <name evidence="6" type="ORF">A0H81_05097</name>
</gene>
<dbReference type="OrthoDB" id="2901184at2759"/>